<dbReference type="Gene3D" id="1.10.10.10">
    <property type="entry name" value="Winged helix-like DNA-binding domain superfamily/Winged helix DNA-binding domain"/>
    <property type="match status" value="1"/>
</dbReference>
<feature type="domain" description="HTH luxR-type" evidence="1">
    <location>
        <begin position="388"/>
        <end position="452"/>
    </location>
</feature>
<sequence>WAREELAAYDGDGRAEGREREVRLALMALEAIRGEISEAQARERREAAEAAATPAERYLLAALAYKAADFGTARDAAELAELALAGGLSAEGIRGTGAILVMSALMNADEVLRAAEVSRGALDLARDAGDVSGTALALTMHADAACRAGRLADPESESREALDMADQHTLAWAEPVAIATLIESLGEQGRGDDAEAVLAARELSEWQQDTARAALYLHARGRLRLAQRRPAEALEDFRHSGEVMKRYGVDNPAVQGWRSGAAEALLLMGDVDQARALATEELELAQPFAARHAIGAALRVAGLAEGGEAGTALLRQAVEVLGDSQSLLVRARSLVDLGAALRRSGERAESRDPLREGLDLAHHCGAKQLAEQAEQELAASGARPRRRAISGVEALTPSQVRIAAMAAEGQANREIAQALFLSVRTVENQLRQVYLKLDIPSRRELAGVLSER</sequence>
<accession>A0A6J4S2I6</accession>
<dbReference type="AlphaFoldDB" id="A0A6J4S2I6"/>
<dbReference type="InterPro" id="IPR016032">
    <property type="entry name" value="Sig_transdc_resp-reg_C-effctor"/>
</dbReference>
<dbReference type="Gene3D" id="1.25.40.10">
    <property type="entry name" value="Tetratricopeptide repeat domain"/>
    <property type="match status" value="1"/>
</dbReference>
<dbReference type="GO" id="GO:0006355">
    <property type="term" value="P:regulation of DNA-templated transcription"/>
    <property type="evidence" value="ECO:0007669"/>
    <property type="project" value="InterPro"/>
</dbReference>
<dbReference type="InterPro" id="IPR011990">
    <property type="entry name" value="TPR-like_helical_dom_sf"/>
</dbReference>
<dbReference type="InterPro" id="IPR036388">
    <property type="entry name" value="WH-like_DNA-bd_sf"/>
</dbReference>
<evidence type="ECO:0000259" key="1">
    <source>
        <dbReference type="PROSITE" id="PS50043"/>
    </source>
</evidence>
<feature type="non-terminal residue" evidence="2">
    <location>
        <position position="1"/>
    </location>
</feature>
<dbReference type="GO" id="GO:0003677">
    <property type="term" value="F:DNA binding"/>
    <property type="evidence" value="ECO:0007669"/>
    <property type="project" value="InterPro"/>
</dbReference>
<gene>
    <name evidence="2" type="ORF">AVDCRST_MAG85-811</name>
</gene>
<dbReference type="Pfam" id="PF00196">
    <property type="entry name" value="GerE"/>
    <property type="match status" value="1"/>
</dbReference>
<organism evidence="2">
    <name type="scientific">uncultured Solirubrobacteraceae bacterium</name>
    <dbReference type="NCBI Taxonomy" id="1162706"/>
    <lineage>
        <taxon>Bacteria</taxon>
        <taxon>Bacillati</taxon>
        <taxon>Actinomycetota</taxon>
        <taxon>Thermoleophilia</taxon>
        <taxon>Solirubrobacterales</taxon>
        <taxon>Solirubrobacteraceae</taxon>
        <taxon>environmental samples</taxon>
    </lineage>
</organism>
<dbReference type="SMART" id="SM00421">
    <property type="entry name" value="HTH_LUXR"/>
    <property type="match status" value="1"/>
</dbReference>
<dbReference type="SUPFAM" id="SSF46894">
    <property type="entry name" value="C-terminal effector domain of the bipartite response regulators"/>
    <property type="match status" value="1"/>
</dbReference>
<proteinExistence type="predicted"/>
<dbReference type="CDD" id="cd06170">
    <property type="entry name" value="LuxR_C_like"/>
    <property type="match status" value="1"/>
</dbReference>
<evidence type="ECO:0000313" key="2">
    <source>
        <dbReference type="EMBL" id="CAA9483404.1"/>
    </source>
</evidence>
<dbReference type="PRINTS" id="PR00038">
    <property type="entry name" value="HTHLUXR"/>
</dbReference>
<dbReference type="EMBL" id="CADCVT010000089">
    <property type="protein sequence ID" value="CAA9483404.1"/>
    <property type="molecule type" value="Genomic_DNA"/>
</dbReference>
<dbReference type="InterPro" id="IPR000792">
    <property type="entry name" value="Tscrpt_reg_LuxR_C"/>
</dbReference>
<name>A0A6J4S2I6_9ACTN</name>
<protein>
    <recommendedName>
        <fullName evidence="1">HTH luxR-type domain-containing protein</fullName>
    </recommendedName>
</protein>
<dbReference type="SUPFAM" id="SSF48452">
    <property type="entry name" value="TPR-like"/>
    <property type="match status" value="1"/>
</dbReference>
<reference evidence="2" key="1">
    <citation type="submission" date="2020-02" db="EMBL/GenBank/DDBJ databases">
        <authorList>
            <person name="Meier V. D."/>
        </authorList>
    </citation>
    <scope>NUCLEOTIDE SEQUENCE</scope>
    <source>
        <strain evidence="2">AVDCRST_MAG85</strain>
    </source>
</reference>
<dbReference type="PROSITE" id="PS50043">
    <property type="entry name" value="HTH_LUXR_2"/>
    <property type="match status" value="1"/>
</dbReference>